<evidence type="ECO:0000313" key="2">
    <source>
        <dbReference type="EMBL" id="CAG7786835.1"/>
    </source>
</evidence>
<name>A0A8J2PH21_9HEXA</name>
<dbReference type="EMBL" id="CAJVCH010327346">
    <property type="protein sequence ID" value="CAG7786835.1"/>
    <property type="molecule type" value="Genomic_DNA"/>
</dbReference>
<feature type="region of interest" description="Disordered" evidence="1">
    <location>
        <begin position="173"/>
        <end position="321"/>
    </location>
</feature>
<feature type="compositionally biased region" description="Basic residues" evidence="1">
    <location>
        <begin position="276"/>
        <end position="294"/>
    </location>
</feature>
<feature type="compositionally biased region" description="Basic and acidic residues" evidence="1">
    <location>
        <begin position="94"/>
        <end position="105"/>
    </location>
</feature>
<protein>
    <submittedName>
        <fullName evidence="2">Uncharacterized protein</fullName>
    </submittedName>
</protein>
<comment type="caution">
    <text evidence="2">The sequence shown here is derived from an EMBL/GenBank/DDBJ whole genome shotgun (WGS) entry which is preliminary data.</text>
</comment>
<feature type="region of interest" description="Disordered" evidence="1">
    <location>
        <begin position="391"/>
        <end position="412"/>
    </location>
</feature>
<feature type="compositionally biased region" description="Basic and acidic residues" evidence="1">
    <location>
        <begin position="399"/>
        <end position="409"/>
    </location>
</feature>
<feature type="compositionally biased region" description="Basic residues" evidence="1">
    <location>
        <begin position="244"/>
        <end position="255"/>
    </location>
</feature>
<feature type="compositionally biased region" description="Polar residues" evidence="1">
    <location>
        <begin position="201"/>
        <end position="212"/>
    </location>
</feature>
<evidence type="ECO:0000313" key="3">
    <source>
        <dbReference type="Proteomes" id="UP000708208"/>
    </source>
</evidence>
<sequence length="632" mass="71528">MLPVVKQSKTPTKGQLKRGGLVTIFKSLTRVNPLVDKDYMTVTPSEYKIRFTKDWVEKAANIPKEYLSDPIEGSETVISAQDSEEDSFQNDPIPESHHPAFNHEESSDEENESKAVPIKHFRKLPKIPKSLPSETGPIVVQPVLVGKYPDHLRHSPEVDKLLDPVKHVKQLQPIIVDPKEKSPEKISSSASKPKIPRNERSSASQQLSNKAFQQKQKKIKHRKYKNQGGVSRLTVVDQSSMTKTRPKSKLKRSSKPNRDRSVGNNSRSARAEIPQKGHKPKKLTKGKRSRKKFLQIKSSISKFKGPLGKMRKPKGILNKEKKLIKKKEDPVPDLNFDLSFEVTCNKKRISGNEYNSDSYSSSKSELKALNYNPVTGREELVVRLYHHELSASDSSSPDGLKERRSEGKHAIKKPKSILRQTLYYGKLPSHPAPGKKLTPSLDMADNQGDALHVKEQNVTHVEGKDVSKASLHELEKHKVPEEFETQEIPRGPLPLDDMTVEYEDGFRSPKGWTQNDLFSNGTFPEGNVFLKKSKIMPQRRNLVLKSVQLTPLEQKLRSYYEENDTDGEDEKNNRFDVKIFSSHAGSTLEFKRPKMSQLTLPSESRSEGCAVSKRESVLHPNPPENSRMSSDN</sequence>
<gene>
    <name evidence="2" type="ORF">AFUS01_LOCUS25384</name>
</gene>
<dbReference type="Proteomes" id="UP000708208">
    <property type="component" value="Unassembled WGS sequence"/>
</dbReference>
<organism evidence="2 3">
    <name type="scientific">Allacma fusca</name>
    <dbReference type="NCBI Taxonomy" id="39272"/>
    <lineage>
        <taxon>Eukaryota</taxon>
        <taxon>Metazoa</taxon>
        <taxon>Ecdysozoa</taxon>
        <taxon>Arthropoda</taxon>
        <taxon>Hexapoda</taxon>
        <taxon>Collembola</taxon>
        <taxon>Symphypleona</taxon>
        <taxon>Sminthuridae</taxon>
        <taxon>Allacma</taxon>
    </lineage>
</organism>
<feature type="compositionally biased region" description="Basic residues" evidence="1">
    <location>
        <begin position="215"/>
        <end position="225"/>
    </location>
</feature>
<keyword evidence="3" id="KW-1185">Reference proteome</keyword>
<evidence type="ECO:0000256" key="1">
    <source>
        <dbReference type="SAM" id="MobiDB-lite"/>
    </source>
</evidence>
<reference evidence="2" key="1">
    <citation type="submission" date="2021-06" db="EMBL/GenBank/DDBJ databases">
        <authorList>
            <person name="Hodson N. C."/>
            <person name="Mongue J. A."/>
            <person name="Jaron S. K."/>
        </authorList>
    </citation>
    <scope>NUCLEOTIDE SEQUENCE</scope>
</reference>
<feature type="region of interest" description="Disordered" evidence="1">
    <location>
        <begin position="590"/>
        <end position="632"/>
    </location>
</feature>
<feature type="region of interest" description="Disordered" evidence="1">
    <location>
        <begin position="80"/>
        <end position="115"/>
    </location>
</feature>
<proteinExistence type="predicted"/>
<accession>A0A8J2PH21</accession>
<dbReference type="AlphaFoldDB" id="A0A8J2PH21"/>